<accession>A0A1G8M4G7</accession>
<reference evidence="4" key="1">
    <citation type="submission" date="2016-10" db="EMBL/GenBank/DDBJ databases">
        <authorList>
            <person name="Varghese N."/>
            <person name="Submissions S."/>
        </authorList>
    </citation>
    <scope>NUCLEOTIDE SEQUENCE [LARGE SCALE GENOMIC DNA]</scope>
    <source>
        <strain evidence="4">DSM 23317</strain>
    </source>
</reference>
<organism evidence="3 4">
    <name type="scientific">Ferrimonas sediminum</name>
    <dbReference type="NCBI Taxonomy" id="718193"/>
    <lineage>
        <taxon>Bacteria</taxon>
        <taxon>Pseudomonadati</taxon>
        <taxon>Pseudomonadota</taxon>
        <taxon>Gammaproteobacteria</taxon>
        <taxon>Alteromonadales</taxon>
        <taxon>Ferrimonadaceae</taxon>
        <taxon>Ferrimonas</taxon>
    </lineage>
</organism>
<dbReference type="RefSeq" id="WP_245709852.1">
    <property type="nucleotide sequence ID" value="NZ_FNEM01000002.1"/>
</dbReference>
<evidence type="ECO:0000313" key="3">
    <source>
        <dbReference type="EMBL" id="SDI62846.1"/>
    </source>
</evidence>
<evidence type="ECO:0000256" key="1">
    <source>
        <dbReference type="SAM" id="SignalP"/>
    </source>
</evidence>
<feature type="signal peptide" evidence="1">
    <location>
        <begin position="1"/>
        <end position="18"/>
    </location>
</feature>
<evidence type="ECO:0000259" key="2">
    <source>
        <dbReference type="Pfam" id="PF12680"/>
    </source>
</evidence>
<evidence type="ECO:0000313" key="4">
    <source>
        <dbReference type="Proteomes" id="UP000199527"/>
    </source>
</evidence>
<sequence>MLKFGIMLLALVSAPLWAAGADIVPEQNPAVAAPQLEVPAPILLAQDYIKALTHRDYNRLSRFYSRETKFNDRTASKTITGGGDILTFLRRIHVYTLDYSFEPDHVFHSGNLVVMIGTYRYKSRGDLFGKPGQTIELTIPGVTTLDLDMEEREIKSHVDLLDYDTMRDQLANQ</sequence>
<dbReference type="InterPro" id="IPR037401">
    <property type="entry name" value="SnoaL-like"/>
</dbReference>
<name>A0A1G8M4G7_9GAMM</name>
<dbReference type="EMBL" id="FNEM01000002">
    <property type="protein sequence ID" value="SDI62846.1"/>
    <property type="molecule type" value="Genomic_DNA"/>
</dbReference>
<dbReference type="Pfam" id="PF12680">
    <property type="entry name" value="SnoaL_2"/>
    <property type="match status" value="1"/>
</dbReference>
<gene>
    <name evidence="3" type="ORF">SAMN04488540_102264</name>
</gene>
<keyword evidence="1" id="KW-0732">Signal</keyword>
<dbReference type="SUPFAM" id="SSF54427">
    <property type="entry name" value="NTF2-like"/>
    <property type="match status" value="1"/>
</dbReference>
<feature type="chain" id="PRO_5011443942" evidence="1">
    <location>
        <begin position="19"/>
        <end position="173"/>
    </location>
</feature>
<keyword evidence="4" id="KW-1185">Reference proteome</keyword>
<proteinExistence type="predicted"/>
<protein>
    <submittedName>
        <fullName evidence="3">SnoaL-like domain-containing protein</fullName>
    </submittedName>
</protein>
<dbReference type="AlphaFoldDB" id="A0A1G8M4G7"/>
<feature type="domain" description="SnoaL-like" evidence="2">
    <location>
        <begin position="46"/>
        <end position="147"/>
    </location>
</feature>
<dbReference type="Proteomes" id="UP000199527">
    <property type="component" value="Unassembled WGS sequence"/>
</dbReference>
<dbReference type="InterPro" id="IPR032710">
    <property type="entry name" value="NTF2-like_dom_sf"/>
</dbReference>
<dbReference type="Gene3D" id="3.10.450.50">
    <property type="match status" value="1"/>
</dbReference>